<dbReference type="CDD" id="cd14014">
    <property type="entry name" value="STKc_PknB_like"/>
    <property type="match status" value="1"/>
</dbReference>
<dbReference type="GO" id="GO:0004674">
    <property type="term" value="F:protein serine/threonine kinase activity"/>
    <property type="evidence" value="ECO:0007669"/>
    <property type="project" value="UniProtKB-KW"/>
</dbReference>
<dbReference type="SMART" id="SM00220">
    <property type="entry name" value="S_TKc"/>
    <property type="match status" value="1"/>
</dbReference>
<evidence type="ECO:0000256" key="4">
    <source>
        <dbReference type="ARBA" id="ARBA00022741"/>
    </source>
</evidence>
<dbReference type="Gene3D" id="1.10.510.10">
    <property type="entry name" value="Transferase(Phosphotransferase) domain 1"/>
    <property type="match status" value="1"/>
</dbReference>
<keyword evidence="3" id="KW-0808">Transferase</keyword>
<dbReference type="PANTHER" id="PTHR24363">
    <property type="entry name" value="SERINE/THREONINE PROTEIN KINASE"/>
    <property type="match status" value="1"/>
</dbReference>
<dbReference type="InterPro" id="IPR000719">
    <property type="entry name" value="Prot_kinase_dom"/>
</dbReference>
<organism evidence="11 12">
    <name type="scientific">Umezawaea tangerina</name>
    <dbReference type="NCBI Taxonomy" id="84725"/>
    <lineage>
        <taxon>Bacteria</taxon>
        <taxon>Bacillati</taxon>
        <taxon>Actinomycetota</taxon>
        <taxon>Actinomycetes</taxon>
        <taxon>Pseudonocardiales</taxon>
        <taxon>Pseudonocardiaceae</taxon>
        <taxon>Umezawaea</taxon>
    </lineage>
</organism>
<dbReference type="EMBL" id="PVTF01000002">
    <property type="protein sequence ID" value="PRY44862.1"/>
    <property type="molecule type" value="Genomic_DNA"/>
</dbReference>
<evidence type="ECO:0000313" key="12">
    <source>
        <dbReference type="Proteomes" id="UP000239494"/>
    </source>
</evidence>
<evidence type="ECO:0000256" key="2">
    <source>
        <dbReference type="ARBA" id="ARBA00022527"/>
    </source>
</evidence>
<dbReference type="InterPro" id="IPR008271">
    <property type="entry name" value="Ser/Thr_kinase_AS"/>
</dbReference>
<dbReference type="GO" id="GO:0005524">
    <property type="term" value="F:ATP binding"/>
    <property type="evidence" value="ECO:0007669"/>
    <property type="project" value="UniProtKB-KW"/>
</dbReference>
<dbReference type="Pfam" id="PF00069">
    <property type="entry name" value="Pkinase"/>
    <property type="match status" value="1"/>
</dbReference>
<dbReference type="Gene3D" id="3.30.200.20">
    <property type="entry name" value="Phosphorylase Kinase, domain 1"/>
    <property type="match status" value="1"/>
</dbReference>
<reference evidence="11 12" key="1">
    <citation type="submission" date="2018-03" db="EMBL/GenBank/DDBJ databases">
        <title>Genomic Encyclopedia of Archaeal and Bacterial Type Strains, Phase II (KMG-II): from individual species to whole genera.</title>
        <authorList>
            <person name="Goeker M."/>
        </authorList>
    </citation>
    <scope>NUCLEOTIDE SEQUENCE [LARGE SCALE GENOMIC DNA]</scope>
    <source>
        <strain evidence="11 12">DSM 44720</strain>
    </source>
</reference>
<evidence type="ECO:0000256" key="8">
    <source>
        <dbReference type="ARBA" id="ARBA00048679"/>
    </source>
</evidence>
<protein>
    <recommendedName>
        <fullName evidence="1">non-specific serine/threonine protein kinase</fullName>
        <ecNumber evidence="1">2.7.11.1</ecNumber>
    </recommendedName>
</protein>
<comment type="caution">
    <text evidence="11">The sequence shown here is derived from an EMBL/GenBank/DDBJ whole genome shotgun (WGS) entry which is preliminary data.</text>
</comment>
<evidence type="ECO:0000313" key="11">
    <source>
        <dbReference type="EMBL" id="PRY44862.1"/>
    </source>
</evidence>
<accession>A0A2T0TGM9</accession>
<dbReference type="PROSITE" id="PS00108">
    <property type="entry name" value="PROTEIN_KINASE_ST"/>
    <property type="match status" value="1"/>
</dbReference>
<dbReference type="SUPFAM" id="SSF48452">
    <property type="entry name" value="TPR-like"/>
    <property type="match status" value="1"/>
</dbReference>
<dbReference type="InterPro" id="IPR011009">
    <property type="entry name" value="Kinase-like_dom_sf"/>
</dbReference>
<gene>
    <name evidence="11" type="ORF">CLV43_102427</name>
</gene>
<comment type="catalytic activity">
    <reaction evidence="7">
        <text>L-threonyl-[protein] + ATP = O-phospho-L-threonyl-[protein] + ADP + H(+)</text>
        <dbReference type="Rhea" id="RHEA:46608"/>
        <dbReference type="Rhea" id="RHEA-COMP:11060"/>
        <dbReference type="Rhea" id="RHEA-COMP:11605"/>
        <dbReference type="ChEBI" id="CHEBI:15378"/>
        <dbReference type="ChEBI" id="CHEBI:30013"/>
        <dbReference type="ChEBI" id="CHEBI:30616"/>
        <dbReference type="ChEBI" id="CHEBI:61977"/>
        <dbReference type="ChEBI" id="CHEBI:456216"/>
        <dbReference type="EC" id="2.7.11.1"/>
    </reaction>
</comment>
<dbReference type="Pfam" id="PF16918">
    <property type="entry name" value="PknG_TPR"/>
    <property type="match status" value="1"/>
</dbReference>
<evidence type="ECO:0000256" key="1">
    <source>
        <dbReference type="ARBA" id="ARBA00012513"/>
    </source>
</evidence>
<proteinExistence type="predicted"/>
<name>A0A2T0TGM9_9PSEU</name>
<feature type="region of interest" description="Disordered" evidence="9">
    <location>
        <begin position="29"/>
        <end position="59"/>
    </location>
</feature>
<evidence type="ECO:0000256" key="5">
    <source>
        <dbReference type="ARBA" id="ARBA00022777"/>
    </source>
</evidence>
<keyword evidence="2" id="KW-0723">Serine/threonine-protein kinase</keyword>
<dbReference type="Gene3D" id="1.25.40.10">
    <property type="entry name" value="Tetratricopeptide repeat domain"/>
    <property type="match status" value="1"/>
</dbReference>
<feature type="compositionally biased region" description="Low complexity" evidence="9">
    <location>
        <begin position="35"/>
        <end position="49"/>
    </location>
</feature>
<feature type="domain" description="Protein kinase" evidence="10">
    <location>
        <begin position="127"/>
        <end position="412"/>
    </location>
</feature>
<dbReference type="PANTHER" id="PTHR24363:SF0">
    <property type="entry name" value="SERINE_THREONINE KINASE LIKE DOMAIN CONTAINING 1"/>
    <property type="match status" value="1"/>
</dbReference>
<evidence type="ECO:0000256" key="9">
    <source>
        <dbReference type="SAM" id="MobiDB-lite"/>
    </source>
</evidence>
<evidence type="ECO:0000256" key="3">
    <source>
        <dbReference type="ARBA" id="ARBA00022679"/>
    </source>
</evidence>
<dbReference type="SUPFAM" id="SSF56112">
    <property type="entry name" value="Protein kinase-like (PK-like)"/>
    <property type="match status" value="1"/>
</dbReference>
<dbReference type="AlphaFoldDB" id="A0A2T0TGM9"/>
<dbReference type="EC" id="2.7.11.1" evidence="1"/>
<keyword evidence="12" id="KW-1185">Reference proteome</keyword>
<sequence>MTTACARPRCTGTIDETGFCDYCGRAPETAPPARPSSTAAGAALSAASSRRSRTGDPLSLPVFDFPDPSSRILHDPQVPDRVRRCANPDCPNLVALPSLGSGFCLACGTAFSFLPSLEPDDVVGDQYRVVGCIARGGLGWIYLALDTRLDDNPVVLKGLIDVGDADLATAERQALTTIDHPNIVRIFNFVMHPDARTGTPRAYIVMEYVDGLVLSEVAEQSRHGLLPLGAPLRTEHVITCGLQLLSAFEYLHERGLLYCDLKPDNVIIRSGRHGERGNRVKLIDLGAVRRIGDRAGKVVGTRGFQVPEAEIAQRGLTVGSDLHTLGETLHQLYLATADRTGQHDLAGQRRVEVGIESFRRACARAKHVDPERRFASAADMAEQLRGVLREIASLRDGVARPDRSTLFTHTATLLDAGLGAVPPLRRWIDRPSGVPLTDADLDDGRPAPGAVAVGLPVPVVSPDDEAADFLTATAADDAHRLLDKLEKADPRTAEVSLARCRVALALADRDTAAESLARARDLVGNDTDWRLRWHEGLLALAAEESAVAKKAFDDVYAALPGEEAPKLALAFCAEHDRDLPRAEALYTAVWRRDRTVVSAAFGLARVRLARGDRAGAVALLEETPAESRHYDAARIATVRVLSGILDGGDRPSAEDLRAAEHGLAELYLDGGAPTGESRTRLEAVVQEAALGVRLVEGGDADEAELRGRLERSYRALARQADSRAYRSDLVDLANQFRPVTFR</sequence>
<evidence type="ECO:0000259" key="10">
    <source>
        <dbReference type="PROSITE" id="PS50011"/>
    </source>
</evidence>
<evidence type="ECO:0000256" key="7">
    <source>
        <dbReference type="ARBA" id="ARBA00047899"/>
    </source>
</evidence>
<evidence type="ECO:0000256" key="6">
    <source>
        <dbReference type="ARBA" id="ARBA00022840"/>
    </source>
</evidence>
<dbReference type="RefSeq" id="WP_106186442.1">
    <property type="nucleotide sequence ID" value="NZ_PVTF01000002.1"/>
</dbReference>
<dbReference type="PROSITE" id="PS50011">
    <property type="entry name" value="PROTEIN_KINASE_DOM"/>
    <property type="match status" value="1"/>
</dbReference>
<keyword evidence="4" id="KW-0547">Nucleotide-binding</keyword>
<keyword evidence="6" id="KW-0067">ATP-binding</keyword>
<dbReference type="InterPro" id="IPR031636">
    <property type="entry name" value="PknG_TPR"/>
</dbReference>
<comment type="catalytic activity">
    <reaction evidence="8">
        <text>L-seryl-[protein] + ATP = O-phospho-L-seryl-[protein] + ADP + H(+)</text>
        <dbReference type="Rhea" id="RHEA:17989"/>
        <dbReference type="Rhea" id="RHEA-COMP:9863"/>
        <dbReference type="Rhea" id="RHEA-COMP:11604"/>
        <dbReference type="ChEBI" id="CHEBI:15378"/>
        <dbReference type="ChEBI" id="CHEBI:29999"/>
        <dbReference type="ChEBI" id="CHEBI:30616"/>
        <dbReference type="ChEBI" id="CHEBI:83421"/>
        <dbReference type="ChEBI" id="CHEBI:456216"/>
        <dbReference type="EC" id="2.7.11.1"/>
    </reaction>
</comment>
<keyword evidence="5 11" id="KW-0418">Kinase</keyword>
<dbReference type="InterPro" id="IPR011990">
    <property type="entry name" value="TPR-like_helical_dom_sf"/>
</dbReference>
<dbReference type="Proteomes" id="UP000239494">
    <property type="component" value="Unassembled WGS sequence"/>
</dbReference>
<dbReference type="OrthoDB" id="137117at2"/>